<dbReference type="AlphaFoldDB" id="A1A114"/>
<evidence type="ECO:0000313" key="1">
    <source>
        <dbReference type="EMBL" id="BAF39397.1"/>
    </source>
</evidence>
<dbReference type="EMBL" id="AP009256">
    <property type="protein sequence ID" value="BAF39397.1"/>
    <property type="molecule type" value="Genomic_DNA"/>
</dbReference>
<name>A1A114_BIFAA</name>
<sequence length="246" mass="27842">MHVRFRRGGQAVAIHRQAVHDVQIHHLAMHVADHGLIGFGHRFEECILRSFHPLVLGDAGGMDPAFAVRRGYADGHVFERAAEASHRMAFEMRQHENGIVVVDMLADDVVGDVAVLGHRDLDFTAHVHDLDWRKIGVSVLFERGKAFFGGFTIAVVCGRAFHERAADLLHEVLDERRIEIIGFFRFAGMDFDGRFAFRLASERMVGGDEAFRCDDRREEHFRCGLRVGAVFQSFQSRGFELHLDPP</sequence>
<evidence type="ECO:0000313" key="2">
    <source>
        <dbReference type="Proteomes" id="UP000008702"/>
    </source>
</evidence>
<proteinExistence type="predicted"/>
<protein>
    <submittedName>
        <fullName evidence="1">Magnesium transporter</fullName>
    </submittedName>
</protein>
<accession>A1A114</accession>
<dbReference type="KEGG" id="bad:BAD_0616"/>
<keyword evidence="2" id="KW-1185">Reference proteome</keyword>
<dbReference type="HOGENOM" id="CLU_1127363_0_0_11"/>
<gene>
    <name evidence="1" type="ordered locus">BAD_0616</name>
</gene>
<dbReference type="Proteomes" id="UP000008702">
    <property type="component" value="Chromosome"/>
</dbReference>
<organism evidence="1 2">
    <name type="scientific">Bifidobacterium adolescentis (strain ATCC 15703 / DSM 20083 / NCTC 11814 / E194a)</name>
    <dbReference type="NCBI Taxonomy" id="367928"/>
    <lineage>
        <taxon>Bacteria</taxon>
        <taxon>Bacillati</taxon>
        <taxon>Actinomycetota</taxon>
        <taxon>Actinomycetes</taxon>
        <taxon>Bifidobacteriales</taxon>
        <taxon>Bifidobacteriaceae</taxon>
        <taxon>Bifidobacterium</taxon>
    </lineage>
</organism>
<reference evidence="1 2" key="1">
    <citation type="submission" date="2006-12" db="EMBL/GenBank/DDBJ databases">
        <title>Bifidobacterium adolescentis complete genome sequence.</title>
        <authorList>
            <person name="Suzuki T."/>
            <person name="Tsuda Y."/>
            <person name="Kanou N."/>
            <person name="Inoue T."/>
            <person name="Kumazaki K."/>
            <person name="Nagano S."/>
            <person name="Hirai S."/>
            <person name="Tanaka K."/>
            <person name="Watanabe K."/>
        </authorList>
    </citation>
    <scope>NUCLEOTIDE SEQUENCE [LARGE SCALE GENOMIC DNA]</scope>
    <source>
        <strain evidence="2">ATCC 15703 / DSM 20083 / NCTC 11814 / E194a</strain>
    </source>
</reference>